<keyword evidence="3" id="KW-1185">Reference proteome</keyword>
<gene>
    <name evidence="2" type="ORF">G6F50_018584</name>
</gene>
<accession>A0A9P7BZ39</accession>
<evidence type="ECO:0008006" key="4">
    <source>
        <dbReference type="Google" id="ProtNLM"/>
    </source>
</evidence>
<protein>
    <recommendedName>
        <fullName evidence="4">Secreted protein</fullName>
    </recommendedName>
</protein>
<keyword evidence="1" id="KW-0732">Signal</keyword>
<dbReference type="AlphaFoldDB" id="A0A9P7BZ39"/>
<reference evidence="2 3" key="1">
    <citation type="journal article" date="2020" name="Microb. Genom.">
        <title>Genetic diversity of clinical and environmental Mucorales isolates obtained from an investigation of mucormycosis cases among solid organ transplant recipients.</title>
        <authorList>
            <person name="Nguyen M.H."/>
            <person name="Kaul D."/>
            <person name="Muto C."/>
            <person name="Cheng S.J."/>
            <person name="Richter R.A."/>
            <person name="Bruno V.M."/>
            <person name="Liu G."/>
            <person name="Beyhan S."/>
            <person name="Sundermann A.J."/>
            <person name="Mounaud S."/>
            <person name="Pasculle A.W."/>
            <person name="Nierman W.C."/>
            <person name="Driscoll E."/>
            <person name="Cumbie R."/>
            <person name="Clancy C.J."/>
            <person name="Dupont C.L."/>
        </authorList>
    </citation>
    <scope>NUCLEOTIDE SEQUENCE [LARGE SCALE GENOMIC DNA]</scope>
    <source>
        <strain evidence="2 3">GL24</strain>
    </source>
</reference>
<evidence type="ECO:0000313" key="2">
    <source>
        <dbReference type="EMBL" id="KAG1523722.1"/>
    </source>
</evidence>
<comment type="caution">
    <text evidence="2">The sequence shown here is derived from an EMBL/GenBank/DDBJ whole genome shotgun (WGS) entry which is preliminary data.</text>
</comment>
<dbReference type="EMBL" id="JAANIU010020458">
    <property type="protein sequence ID" value="KAG1523722.1"/>
    <property type="molecule type" value="Genomic_DNA"/>
</dbReference>
<evidence type="ECO:0000256" key="1">
    <source>
        <dbReference type="SAM" id="SignalP"/>
    </source>
</evidence>
<name>A0A9P7BZ39_9FUNG</name>
<feature type="chain" id="PRO_5040212027" description="Secreted protein" evidence="1">
    <location>
        <begin position="21"/>
        <end position="79"/>
    </location>
</feature>
<dbReference type="Proteomes" id="UP000740926">
    <property type="component" value="Unassembled WGS sequence"/>
</dbReference>
<proteinExistence type="predicted"/>
<sequence length="79" mass="7902">MMALPAIAAPPVAMLAAVIAAPATAPAPKLPAPLIAPKLAPVTMPEIIDGTLLTRNSNIKAMTNITASSCEVTPSLICA</sequence>
<organism evidence="2 3">
    <name type="scientific">Rhizopus delemar</name>
    <dbReference type="NCBI Taxonomy" id="936053"/>
    <lineage>
        <taxon>Eukaryota</taxon>
        <taxon>Fungi</taxon>
        <taxon>Fungi incertae sedis</taxon>
        <taxon>Mucoromycota</taxon>
        <taxon>Mucoromycotina</taxon>
        <taxon>Mucoromycetes</taxon>
        <taxon>Mucorales</taxon>
        <taxon>Mucorineae</taxon>
        <taxon>Rhizopodaceae</taxon>
        <taxon>Rhizopus</taxon>
    </lineage>
</organism>
<feature type="signal peptide" evidence="1">
    <location>
        <begin position="1"/>
        <end position="20"/>
    </location>
</feature>
<evidence type="ECO:0000313" key="3">
    <source>
        <dbReference type="Proteomes" id="UP000740926"/>
    </source>
</evidence>